<dbReference type="KEGG" id="tcd:AAIA72_10455"/>
<keyword evidence="2 5" id="KW-0378">Hydrolase</keyword>
<dbReference type="InterPro" id="IPR045857">
    <property type="entry name" value="O16G_dom_2"/>
</dbReference>
<comment type="similarity">
    <text evidence="1">Belongs to the glycosyl hydrolase 13 family.</text>
</comment>
<sequence length="543" mass="61203">MRQDQDWWRGAVIYQIYPRSFFDSNGDGIGDLPGITARLDYIASLNVDAIWISPFFTSPMKDFGYDVANYRDVDPIFGTLADFDTLVSAAHARGLKVIIDQVLSHTSDQHPWFIESRSSRDNPKADWYVWAEAKPDGTPPNNWLSVFGGSAWQWDSRRRQYYLHNFLTSQPDLNYHNPQVVSQMLEEVEFWLKRGVDGFRLDAVNFCVHDEALRDNPPNQAVTDGSIGVRKENPYAYQRHVYDKTRPENLLFLEKLRALLDRYPGTTTVGEIGDDDSLSTMAAYTEGNRRLHMAYSFDLLTEQCSRDFIARTVQAIEDKLGDGWPCLAIGNHDVARVATRWSQGKPWDARRVRAHLALLLTLKGSVCLYQGEELGLPEAELTFDQLVDPYGIAFWPEYKGRDGCRTPMPWDASLPNAGFTTGTPWLPVVEAHYPFAVATEMTQPDSLLNHTRQLLAWRRAHPVLQKGGIELLDAPADVLMFRRFREGESLVVAINLSDNEVSCPNPAGARPAAMADQPAFLQTDWSDAGITLQPWGVAVGTSS</sequence>
<dbReference type="Pfam" id="PF00128">
    <property type="entry name" value="Alpha-amylase"/>
    <property type="match status" value="1"/>
</dbReference>
<reference evidence="5" key="1">
    <citation type="submission" date="2024-05" db="EMBL/GenBank/DDBJ databases">
        <title>Genome sequencing of novel strain.</title>
        <authorList>
            <person name="Ganbat D."/>
            <person name="Ganbat S."/>
            <person name="Lee S.-J."/>
        </authorList>
    </citation>
    <scope>NUCLEOTIDE SEQUENCE</scope>
    <source>
        <strain evidence="5">SMD15-11</strain>
    </source>
</reference>
<dbReference type="GO" id="GO:0004556">
    <property type="term" value="F:alpha-amylase activity"/>
    <property type="evidence" value="ECO:0007669"/>
    <property type="project" value="TreeGrafter"/>
</dbReference>
<dbReference type="CDD" id="cd11330">
    <property type="entry name" value="AmyAc_OligoGlu"/>
    <property type="match status" value="1"/>
</dbReference>
<dbReference type="InterPro" id="IPR013780">
    <property type="entry name" value="Glyco_hydro_b"/>
</dbReference>
<keyword evidence="3" id="KW-0326">Glycosidase</keyword>
<dbReference type="SMART" id="SM00642">
    <property type="entry name" value="Aamy"/>
    <property type="match status" value="1"/>
</dbReference>
<organism evidence="5">
    <name type="scientific">Thermohahella caldifontis</name>
    <dbReference type="NCBI Taxonomy" id="3142973"/>
    <lineage>
        <taxon>Bacteria</taxon>
        <taxon>Pseudomonadati</taxon>
        <taxon>Pseudomonadota</taxon>
        <taxon>Gammaproteobacteria</taxon>
        <taxon>Oceanospirillales</taxon>
        <taxon>Hahellaceae</taxon>
        <taxon>Thermohahella</taxon>
    </lineage>
</organism>
<dbReference type="GO" id="GO:0009313">
    <property type="term" value="P:oligosaccharide catabolic process"/>
    <property type="evidence" value="ECO:0007669"/>
    <property type="project" value="TreeGrafter"/>
</dbReference>
<dbReference type="PANTHER" id="PTHR10357:SF179">
    <property type="entry name" value="NEUTRAL AND BASIC AMINO ACID TRANSPORT PROTEIN RBAT"/>
    <property type="match status" value="1"/>
</dbReference>
<dbReference type="InterPro" id="IPR006047">
    <property type="entry name" value="GH13_cat_dom"/>
</dbReference>
<protein>
    <submittedName>
        <fullName evidence="5">Alpha-amylase family glycosyl hydrolase</fullName>
    </submittedName>
</protein>
<evidence type="ECO:0000256" key="1">
    <source>
        <dbReference type="ARBA" id="ARBA00008061"/>
    </source>
</evidence>
<evidence type="ECO:0000256" key="2">
    <source>
        <dbReference type="ARBA" id="ARBA00022801"/>
    </source>
</evidence>
<dbReference type="SUPFAM" id="SSF51445">
    <property type="entry name" value="(Trans)glycosidases"/>
    <property type="match status" value="1"/>
</dbReference>
<evidence type="ECO:0000256" key="3">
    <source>
        <dbReference type="ARBA" id="ARBA00023295"/>
    </source>
</evidence>
<dbReference type="Gene3D" id="2.60.40.1180">
    <property type="entry name" value="Golgi alpha-mannosidase II"/>
    <property type="match status" value="1"/>
</dbReference>
<dbReference type="InterPro" id="IPR022567">
    <property type="entry name" value="DUF3459"/>
</dbReference>
<gene>
    <name evidence="5" type="ORF">AAIA72_10455</name>
</gene>
<evidence type="ECO:0000313" key="5">
    <source>
        <dbReference type="EMBL" id="XDT71226.1"/>
    </source>
</evidence>
<dbReference type="EMBL" id="CP154858">
    <property type="protein sequence ID" value="XDT71226.1"/>
    <property type="molecule type" value="Genomic_DNA"/>
</dbReference>
<feature type="domain" description="Glycosyl hydrolase family 13 catalytic" evidence="4">
    <location>
        <begin position="15"/>
        <end position="405"/>
    </location>
</feature>
<dbReference type="Gene3D" id="3.90.400.10">
    <property type="entry name" value="Oligo-1,6-glucosidase, Domain 2"/>
    <property type="match status" value="1"/>
</dbReference>
<name>A0AB39UTB6_9GAMM</name>
<dbReference type="InterPro" id="IPR017853">
    <property type="entry name" value="GH"/>
</dbReference>
<evidence type="ECO:0000259" key="4">
    <source>
        <dbReference type="SMART" id="SM00642"/>
    </source>
</evidence>
<accession>A0AB39UTB6</accession>
<proteinExistence type="inferred from homology"/>
<dbReference type="PANTHER" id="PTHR10357">
    <property type="entry name" value="ALPHA-AMYLASE FAMILY MEMBER"/>
    <property type="match status" value="1"/>
</dbReference>
<dbReference type="SUPFAM" id="SSF51011">
    <property type="entry name" value="Glycosyl hydrolase domain"/>
    <property type="match status" value="1"/>
</dbReference>
<dbReference type="Gene3D" id="3.20.20.80">
    <property type="entry name" value="Glycosidases"/>
    <property type="match status" value="2"/>
</dbReference>
<dbReference type="RefSeq" id="WP_369600264.1">
    <property type="nucleotide sequence ID" value="NZ_CP154858.1"/>
</dbReference>
<dbReference type="AlphaFoldDB" id="A0AB39UTB6"/>
<dbReference type="Pfam" id="PF11941">
    <property type="entry name" value="DUF3459"/>
    <property type="match status" value="1"/>
</dbReference>
<dbReference type="FunFam" id="3.90.400.10:FF:000002">
    <property type="entry name" value="Sucrose isomerase"/>
    <property type="match status" value="1"/>
</dbReference>